<sequence length="282" mass="32984">MSKTITFSEYRYHLLPLETEQTALELHGPKPSFEELRETKNKIFEEIIQSLPETKKEKNLFKLLDNTDSIYLFKVSNKKYDKIVEDFIEKEIKTEPYVYLIVNNDPNVQKIYISEDIEVFTSVNATKNILITIFRKYLHTKYLNIETNEVFDKKTFWTLVKRYQGKIKYINIEMIKPNLANISKSLPEAFKKFAENTNAHRSNIILKAPENGKLEKINESNKELEGLVDYSSKGGGEIKVKVKGISKQLKTSDNIKKIDIEQIYLEGSHEQVIKMYKEILKS</sequence>
<dbReference type="EMBL" id="JBBYHT010000008">
    <property type="protein sequence ID" value="MEL1248943.1"/>
    <property type="molecule type" value="Genomic_DNA"/>
</dbReference>
<comment type="caution">
    <text evidence="1">The sequence shown here is derived from an EMBL/GenBank/DDBJ whole genome shotgun (WGS) entry which is preliminary data.</text>
</comment>
<gene>
    <name evidence="1" type="ORF">AAEO58_12895</name>
</gene>
<name>A0ABU9I940_9FLAO</name>
<evidence type="ECO:0000313" key="2">
    <source>
        <dbReference type="Proteomes" id="UP001393056"/>
    </source>
</evidence>
<organism evidence="1 2">
    <name type="scientific">Flavobacterium helocola</name>
    <dbReference type="NCBI Taxonomy" id="3139139"/>
    <lineage>
        <taxon>Bacteria</taxon>
        <taxon>Pseudomonadati</taxon>
        <taxon>Bacteroidota</taxon>
        <taxon>Flavobacteriia</taxon>
        <taxon>Flavobacteriales</taxon>
        <taxon>Flavobacteriaceae</taxon>
        <taxon>Flavobacterium</taxon>
    </lineage>
</organism>
<protein>
    <submittedName>
        <fullName evidence="1">Uncharacterized protein</fullName>
    </submittedName>
</protein>
<keyword evidence="2" id="KW-1185">Reference proteome</keyword>
<proteinExistence type="predicted"/>
<reference evidence="1 2" key="1">
    <citation type="submission" date="2024-04" db="EMBL/GenBank/DDBJ databases">
        <title>Flavobacterium sp. DGU41 16S ribosomal RNA gene Genome sequencing and assembly.</title>
        <authorList>
            <person name="Park S."/>
        </authorList>
    </citation>
    <scope>NUCLEOTIDE SEQUENCE [LARGE SCALE GENOMIC DNA]</scope>
    <source>
        <strain evidence="1 2">DGU41</strain>
    </source>
</reference>
<accession>A0ABU9I940</accession>
<dbReference type="Proteomes" id="UP001393056">
    <property type="component" value="Unassembled WGS sequence"/>
</dbReference>
<dbReference type="RefSeq" id="WP_341683818.1">
    <property type="nucleotide sequence ID" value="NZ_JBBYHT010000008.1"/>
</dbReference>
<evidence type="ECO:0000313" key="1">
    <source>
        <dbReference type="EMBL" id="MEL1248943.1"/>
    </source>
</evidence>